<evidence type="ECO:0000313" key="5">
    <source>
        <dbReference type="EMBL" id="NKC67177.1"/>
    </source>
</evidence>
<evidence type="ECO:0000256" key="1">
    <source>
        <dbReference type="SAM" id="Coils"/>
    </source>
</evidence>
<keyword evidence="3" id="KW-0472">Membrane</keyword>
<dbReference type="InterPro" id="IPR013491">
    <property type="entry name" value="Tape_meas_N"/>
</dbReference>
<gene>
    <name evidence="5" type="ORF">HED35_03670</name>
</gene>
<organism evidence="5 6">
    <name type="scientific">Vagococcus fluvialis</name>
    <dbReference type="NCBI Taxonomy" id="2738"/>
    <lineage>
        <taxon>Bacteria</taxon>
        <taxon>Bacillati</taxon>
        <taxon>Bacillota</taxon>
        <taxon>Bacilli</taxon>
        <taxon>Lactobacillales</taxon>
        <taxon>Enterococcaceae</taxon>
        <taxon>Vagococcus</taxon>
    </lineage>
</organism>
<feature type="coiled-coil region" evidence="1">
    <location>
        <begin position="533"/>
        <end position="574"/>
    </location>
</feature>
<evidence type="ECO:0000256" key="2">
    <source>
        <dbReference type="SAM" id="MobiDB-lite"/>
    </source>
</evidence>
<feature type="compositionally biased region" description="Basic and acidic residues" evidence="2">
    <location>
        <begin position="82"/>
        <end position="104"/>
    </location>
</feature>
<feature type="transmembrane region" description="Helical" evidence="3">
    <location>
        <begin position="473"/>
        <end position="495"/>
    </location>
</feature>
<comment type="caution">
    <text evidence="5">The sequence shown here is derived from an EMBL/GenBank/DDBJ whole genome shotgun (WGS) entry which is preliminary data.</text>
</comment>
<keyword evidence="3" id="KW-1133">Transmembrane helix</keyword>
<dbReference type="NCBIfam" id="TIGR02675">
    <property type="entry name" value="tape_meas_nterm"/>
    <property type="match status" value="1"/>
</dbReference>
<feature type="transmembrane region" description="Helical" evidence="3">
    <location>
        <begin position="502"/>
        <end position="526"/>
    </location>
</feature>
<dbReference type="Proteomes" id="UP000521358">
    <property type="component" value="Unassembled WGS sequence"/>
</dbReference>
<feature type="coiled-coil region" evidence="1">
    <location>
        <begin position="647"/>
        <end position="681"/>
    </location>
</feature>
<keyword evidence="1" id="KW-0175">Coiled coil</keyword>
<dbReference type="EMBL" id="JAAVMB010000003">
    <property type="protein sequence ID" value="NKC67177.1"/>
    <property type="molecule type" value="Genomic_DNA"/>
</dbReference>
<accession>A0A7X6D7D7</accession>
<feature type="compositionally biased region" description="Basic and acidic residues" evidence="2">
    <location>
        <begin position="40"/>
        <end position="55"/>
    </location>
</feature>
<feature type="domain" description="Tape measure protein N-terminal" evidence="4">
    <location>
        <begin position="136"/>
        <end position="325"/>
    </location>
</feature>
<sequence length="1223" mass="132006">MSDGRIKIDIEIDGKPIDKVESDFRKMESTAKKSATGTDEVSKSLKGIDSKKTEEASDGMKGLGDTSKRSSKDVDGVSDSLKGVDGKPVKDTADDMDKLDNKTQKGEKSMKDFVVALGLVKVAAMAFNVLADSMDGAINRFDTFEKFPKVLESMGFEASHSQRAMEQMGNAIEGLPTTLDEMVSLTQKFVNITGDLDYSVETAEALNNAMLASGSSAADASRGIEQYSQMLQNGEPDMQSWKSVNETMGYGIKRTAEEMLGAGASSRDLYDAIKGGEITMDEMNDKIIELGGSTGELGVLAQENSKGIATSFTNLKNSAVKGMANVLKSMDQVSQKVTGNTIAENLDGMKVAVNKTFDTINKTIIASTPVIEGVAVSFGVAKDAADYLSPAIIGVASAYLGLKIISGVTSMMNTSNAAIKASTIAMTGLEGVTIALTEAKAIEVAAIKVSDGATKAEIATQLASSGVITAKTALIGIMTGQITLAQLATVLWTGATTVLNGALALLMANPVVAFIAVFTAGVAAAVKISKSWNEELLENNKEMRNMTGEVKENNKATNDNIRKRTASIDKLQEETEYNKKMVDSLEALANGEKATAGTKKEISESMGELMRLYPDLNLQYDENTNRINQSAEAIKSQIAAYDAYDKVKVIQDTMKKSTEELTEAELEQSRIAADLKEVRQQKADTDWYSMIVMHDLNKTEKELMAQEEANGERRKSLANEHQSLIEQQEVARQQALQAQIEAVREAGLQYDFLSDTQKKMVDTMKGNYQDLVTSASSFTSDLSFELDMTGQEFIDFVANNQRVMSEWGNNMKTLSERGVNEGFLTQLQNMGPEGAKYAQLAVNMSSEELKQLNSVFGNAEPVAKDTWEKAYGMENAEQAVKDLVFKSESTFAQSFAESGINELAKNAGKQNMQSMADGINENKTVVDEAVKQATQPSEDLGGAIKGQFNTTGQFIPQGLAEGIEQNKEAPKTAIQGAAQATIDAANSAFEVHSPSRVFMSIGDFIVQGLAGGIDKSKDIAVKAMDNLSRSMIESGEKLKSDMGRLSNELPRQFDSLPSQMDSIGQQAMQGLTNGIYAGQGGPLAAAQSVADRIKSTIQNALDIHSPSRWMRDKIGRFIPQGIALGIEDDAGTVLDSMDNLNRFIMKGITAESALNIGRGVSFAGATQSSNNTTNNYQSDFEGFMRGAVFNVRDDNDIPKLAKEIFKEWERFNPNRTPGMGGRY</sequence>
<feature type="region of interest" description="Disordered" evidence="2">
    <location>
        <begin position="17"/>
        <end position="104"/>
    </location>
</feature>
<reference evidence="5 6" key="1">
    <citation type="submission" date="2020-03" db="EMBL/GenBank/DDBJ databases">
        <title>Bacterial samples isolated from urine from healthy bovine heifers (Gyr breed).</title>
        <authorList>
            <person name="Giannattasio-Ferraz S."/>
            <person name="Maskeri L."/>
            <person name="Penido A."/>
            <person name="Barbosa-Stancioli E.F."/>
            <person name="Putonti C."/>
        </authorList>
    </citation>
    <scope>NUCLEOTIDE SEQUENCE [LARGE SCALE GENOMIC DNA]</scope>
    <source>
        <strain evidence="5 6">UFMG-H7</strain>
    </source>
</reference>
<proteinExistence type="predicted"/>
<evidence type="ECO:0000256" key="3">
    <source>
        <dbReference type="SAM" id="Phobius"/>
    </source>
</evidence>
<dbReference type="RefSeq" id="WP_167806435.1">
    <property type="nucleotide sequence ID" value="NZ_JAAVMB010000003.1"/>
</dbReference>
<evidence type="ECO:0000313" key="6">
    <source>
        <dbReference type="Proteomes" id="UP000521358"/>
    </source>
</evidence>
<dbReference type="Pfam" id="PF20155">
    <property type="entry name" value="TMP_3"/>
    <property type="match status" value="1"/>
</dbReference>
<feature type="compositionally biased region" description="Basic and acidic residues" evidence="2">
    <location>
        <begin position="17"/>
        <end position="31"/>
    </location>
</feature>
<name>A0A7X6D7D7_9ENTE</name>
<feature type="compositionally biased region" description="Basic and acidic residues" evidence="2">
    <location>
        <begin position="66"/>
        <end position="75"/>
    </location>
</feature>
<evidence type="ECO:0000259" key="4">
    <source>
        <dbReference type="Pfam" id="PF20155"/>
    </source>
</evidence>
<keyword evidence="3" id="KW-0812">Transmembrane</keyword>
<protein>
    <submittedName>
        <fullName evidence="5">Tape measure protein</fullName>
    </submittedName>
</protein>
<dbReference type="AlphaFoldDB" id="A0A7X6D7D7"/>